<keyword evidence="2" id="KW-1185">Reference proteome</keyword>
<protein>
    <submittedName>
        <fullName evidence="1">Uncharacterized protein</fullName>
    </submittedName>
</protein>
<dbReference type="Proteomes" id="UP001283361">
    <property type="component" value="Unassembled WGS sequence"/>
</dbReference>
<sequence length="88" mass="10061">MCVHILKFPIFPVVQRVTIAPRTQHGSNIAVSKTRRGNWKLVDPPSPVNSSRPLKSKSRESCIKSLVNQYDVYLPACRLCSSHQWHTY</sequence>
<reference evidence="1" key="1">
    <citation type="journal article" date="2023" name="G3 (Bethesda)">
        <title>A reference genome for the long-term kleptoplast-retaining sea slug Elysia crispata morphotype clarki.</title>
        <authorList>
            <person name="Eastman K.E."/>
            <person name="Pendleton A.L."/>
            <person name="Shaikh M.A."/>
            <person name="Suttiyut T."/>
            <person name="Ogas R."/>
            <person name="Tomko P."/>
            <person name="Gavelis G."/>
            <person name="Widhalm J.R."/>
            <person name="Wisecaver J.H."/>
        </authorList>
    </citation>
    <scope>NUCLEOTIDE SEQUENCE</scope>
    <source>
        <strain evidence="1">ECLA1</strain>
    </source>
</reference>
<dbReference type="AlphaFoldDB" id="A0AAE0ZAT4"/>
<accession>A0AAE0ZAT4</accession>
<proteinExistence type="predicted"/>
<gene>
    <name evidence="1" type="ORF">RRG08_002149</name>
</gene>
<evidence type="ECO:0000313" key="1">
    <source>
        <dbReference type="EMBL" id="KAK3765903.1"/>
    </source>
</evidence>
<name>A0AAE0ZAT4_9GAST</name>
<comment type="caution">
    <text evidence="1">The sequence shown here is derived from an EMBL/GenBank/DDBJ whole genome shotgun (WGS) entry which is preliminary data.</text>
</comment>
<evidence type="ECO:0000313" key="2">
    <source>
        <dbReference type="Proteomes" id="UP001283361"/>
    </source>
</evidence>
<dbReference type="EMBL" id="JAWDGP010004263">
    <property type="protein sequence ID" value="KAK3765903.1"/>
    <property type="molecule type" value="Genomic_DNA"/>
</dbReference>
<organism evidence="1 2">
    <name type="scientific">Elysia crispata</name>
    <name type="common">lettuce slug</name>
    <dbReference type="NCBI Taxonomy" id="231223"/>
    <lineage>
        <taxon>Eukaryota</taxon>
        <taxon>Metazoa</taxon>
        <taxon>Spiralia</taxon>
        <taxon>Lophotrochozoa</taxon>
        <taxon>Mollusca</taxon>
        <taxon>Gastropoda</taxon>
        <taxon>Heterobranchia</taxon>
        <taxon>Euthyneura</taxon>
        <taxon>Panpulmonata</taxon>
        <taxon>Sacoglossa</taxon>
        <taxon>Placobranchoidea</taxon>
        <taxon>Plakobranchidae</taxon>
        <taxon>Elysia</taxon>
    </lineage>
</organism>